<keyword evidence="2" id="KW-0812">Transmembrane</keyword>
<keyword evidence="4" id="KW-1185">Reference proteome</keyword>
<protein>
    <submittedName>
        <fullName evidence="3">Uncharacterized protein</fullName>
    </submittedName>
</protein>
<dbReference type="Proteomes" id="UP000663175">
    <property type="component" value="Segment"/>
</dbReference>
<gene>
    <name evidence="3" type="ORF">CPT_Sycamore_017</name>
</gene>
<evidence type="ECO:0000313" key="3">
    <source>
        <dbReference type="EMBL" id="QPB09557.1"/>
    </source>
</evidence>
<feature type="coiled-coil region" evidence="1">
    <location>
        <begin position="38"/>
        <end position="79"/>
    </location>
</feature>
<dbReference type="EMBL" id="MT701593">
    <property type="protein sequence ID" value="QPB09557.1"/>
    <property type="molecule type" value="Genomic_DNA"/>
</dbReference>
<feature type="transmembrane region" description="Helical" evidence="2">
    <location>
        <begin position="6"/>
        <end position="23"/>
    </location>
</feature>
<evidence type="ECO:0000256" key="1">
    <source>
        <dbReference type="SAM" id="Coils"/>
    </source>
</evidence>
<keyword evidence="2" id="KW-1133">Transmembrane helix</keyword>
<name>A0A873WDL8_9CAUD</name>
<evidence type="ECO:0000313" key="4">
    <source>
        <dbReference type="Proteomes" id="UP000663175"/>
    </source>
</evidence>
<keyword evidence="1" id="KW-0175">Coiled coil</keyword>
<keyword evidence="2" id="KW-0472">Membrane</keyword>
<evidence type="ECO:0000256" key="2">
    <source>
        <dbReference type="SAM" id="Phobius"/>
    </source>
</evidence>
<organism evidence="3 4">
    <name type="scientific">Streptomyces phage Sycamore</name>
    <dbReference type="NCBI Taxonomy" id="2767589"/>
    <lineage>
        <taxon>Viruses</taxon>
        <taxon>Duplodnaviria</taxon>
        <taxon>Heunggongvirae</taxon>
        <taxon>Uroviricota</taxon>
        <taxon>Caudoviricetes</taxon>
        <taxon>Colingsworthviridae</taxon>
        <taxon>Sycamorevirus</taxon>
        <taxon>Sycamorevirus sycamore</taxon>
    </lineage>
</organism>
<reference evidence="3" key="1">
    <citation type="submission" date="2020-07" db="EMBL/GenBank/DDBJ databases">
        <title>Complete genome sequence of Streptomyces phage Sycamore.</title>
        <authorList>
            <person name="Zhang X.-H."/>
            <person name="Rivera M."/>
            <person name="Marquez A."/>
            <person name="Clark J.D."/>
            <person name="Hernandez I."/>
            <person name="Liu M."/>
            <person name="Burrowes B.H."/>
        </authorList>
    </citation>
    <scope>NUCLEOTIDE SEQUENCE</scope>
</reference>
<proteinExistence type="predicted"/>
<sequence>MDLSNLSGLEIIVPVLAFLFVSLQKFKQGMTNTWREEAEAQKVRADRLAEQVHELGEEIKAYRRENAELRGRIDALLRRESTP</sequence>
<accession>A0A873WDL8</accession>